<accession>A0A4P9Z0I5</accession>
<evidence type="ECO:0000313" key="2">
    <source>
        <dbReference type="Proteomes" id="UP000278143"/>
    </source>
</evidence>
<dbReference type="Proteomes" id="UP000278143">
    <property type="component" value="Unassembled WGS sequence"/>
</dbReference>
<reference evidence="2" key="1">
    <citation type="journal article" date="2018" name="Nat. Microbiol.">
        <title>Leveraging single-cell genomics to expand the fungal tree of life.</title>
        <authorList>
            <person name="Ahrendt S.R."/>
            <person name="Quandt C.A."/>
            <person name="Ciobanu D."/>
            <person name="Clum A."/>
            <person name="Salamov A."/>
            <person name="Andreopoulos B."/>
            <person name="Cheng J.F."/>
            <person name="Woyke T."/>
            <person name="Pelin A."/>
            <person name="Henrissat B."/>
            <person name="Reynolds N.K."/>
            <person name="Benny G.L."/>
            <person name="Smith M.E."/>
            <person name="James T.Y."/>
            <person name="Grigoriev I.V."/>
        </authorList>
    </citation>
    <scope>NUCLEOTIDE SEQUENCE [LARGE SCALE GENOMIC DNA]</scope>
    <source>
        <strain evidence="2">Benny S71-1</strain>
    </source>
</reference>
<name>A0A4P9Z0I5_9FUNG</name>
<evidence type="ECO:0000313" key="1">
    <source>
        <dbReference type="EMBL" id="RKP25973.1"/>
    </source>
</evidence>
<keyword evidence="2" id="KW-1185">Reference proteome</keyword>
<sequence>MSCAHPQSNGCRDDLKAVLASLHDGAHCSRVIVLGLFHLPTMQHIPELVIERVAVYADTSSLVLLASCNRHLRQCIRRQQRVWQQRYRAQHSLDVDEEMRWLQWHIKTLRPSASIDWFRALCHRRACNANWFKNDPGQLKDVEEVAARSRRRVTVLDRVFFLDPASLNGCHVMEHCQSSIASSTRRYWRTFRPYCSDVVRNITAHGNYPMSDAFLAIAANSATSSTDRGGYVDLLVWPAHRIASMEPRRLSYPNCTYYGIHGRWLLFYTEEVHALDDAEGKTRFVHIMDLATGRSSQFHVDSMPSHAFLQRVTEDAATVLLAFYGAMGVHWPVNWSLWQFSLSQVDGHHPRCLVQGSFNIARLFIDLNIQRLDNDRFIVVHANRNVSEEQEKLNGEILTLAVIATQHDGHARFVDSQPPLWARNIPIIVAKEMPIHNRIVAYSGVAWTVYSLDDGNLLSSVSTHAIAPSIEQLCNVSTADYLYNVAPYIDSIVLHPSKDNRSLLGVDFMRPERTGRRRLAHVFEHYRIDADKSLLVECSARRGTPSAWEVGRRSDGRLMIAICTMHALHIRFGNRWRVMDLSI</sequence>
<proteinExistence type="predicted"/>
<dbReference type="AlphaFoldDB" id="A0A4P9Z0I5"/>
<evidence type="ECO:0008006" key="3">
    <source>
        <dbReference type="Google" id="ProtNLM"/>
    </source>
</evidence>
<organism evidence="1 2">
    <name type="scientific">Syncephalis pseudoplumigaleata</name>
    <dbReference type="NCBI Taxonomy" id="1712513"/>
    <lineage>
        <taxon>Eukaryota</taxon>
        <taxon>Fungi</taxon>
        <taxon>Fungi incertae sedis</taxon>
        <taxon>Zoopagomycota</taxon>
        <taxon>Zoopagomycotina</taxon>
        <taxon>Zoopagomycetes</taxon>
        <taxon>Zoopagales</taxon>
        <taxon>Piptocephalidaceae</taxon>
        <taxon>Syncephalis</taxon>
    </lineage>
</organism>
<dbReference type="EMBL" id="KZ989554">
    <property type="protein sequence ID" value="RKP25973.1"/>
    <property type="molecule type" value="Genomic_DNA"/>
</dbReference>
<dbReference type="OrthoDB" id="10628567at2759"/>
<gene>
    <name evidence="1" type="ORF">SYNPS1DRAFT_28309</name>
</gene>
<protein>
    <recommendedName>
        <fullName evidence="3">F-box domain-containing protein</fullName>
    </recommendedName>
</protein>